<accession>A0A815YNW3</accession>
<proteinExistence type="predicted"/>
<dbReference type="EMBL" id="CAJNOI010000505">
    <property type="protein sequence ID" value="CAF1295598.1"/>
    <property type="molecule type" value="Genomic_DNA"/>
</dbReference>
<sequence>MAIVKEADDQDISDNDYRNLRNILKAHYHDLLINRARGHPLATDDDDDDNVADHDLRASGSINDRAILTHEFRAAKGRRRRAA</sequence>
<dbReference type="Proteomes" id="UP000663832">
    <property type="component" value="Unassembled WGS sequence"/>
</dbReference>
<dbReference type="EMBL" id="CAJNOM010000859">
    <property type="protein sequence ID" value="CAF1572410.1"/>
    <property type="molecule type" value="Genomic_DNA"/>
</dbReference>
<name>A0A815YNW3_9BILA</name>
<comment type="caution">
    <text evidence="2">The sequence shown here is derived from an EMBL/GenBank/DDBJ whole genome shotgun (WGS) entry which is preliminary data.</text>
</comment>
<dbReference type="Proteomes" id="UP000663877">
    <property type="component" value="Unassembled WGS sequence"/>
</dbReference>
<dbReference type="AlphaFoldDB" id="A0A815YNW3"/>
<keyword evidence="3" id="KW-1185">Reference proteome</keyword>
<protein>
    <submittedName>
        <fullName evidence="2">Uncharacterized protein</fullName>
    </submittedName>
</protein>
<evidence type="ECO:0000313" key="3">
    <source>
        <dbReference type="Proteomes" id="UP000663832"/>
    </source>
</evidence>
<gene>
    <name evidence="1" type="ORF">BJG266_LOCUS31991</name>
    <name evidence="2" type="ORF">QVE165_LOCUS48989</name>
</gene>
<dbReference type="OrthoDB" id="10422420at2759"/>
<reference evidence="2" key="1">
    <citation type="submission" date="2021-02" db="EMBL/GenBank/DDBJ databases">
        <authorList>
            <person name="Nowell W R."/>
        </authorList>
    </citation>
    <scope>NUCLEOTIDE SEQUENCE</scope>
</reference>
<evidence type="ECO:0000313" key="1">
    <source>
        <dbReference type="EMBL" id="CAF1295598.1"/>
    </source>
</evidence>
<organism evidence="2 3">
    <name type="scientific">Adineta steineri</name>
    <dbReference type="NCBI Taxonomy" id="433720"/>
    <lineage>
        <taxon>Eukaryota</taxon>
        <taxon>Metazoa</taxon>
        <taxon>Spiralia</taxon>
        <taxon>Gnathifera</taxon>
        <taxon>Rotifera</taxon>
        <taxon>Eurotatoria</taxon>
        <taxon>Bdelloidea</taxon>
        <taxon>Adinetida</taxon>
        <taxon>Adinetidae</taxon>
        <taxon>Adineta</taxon>
    </lineage>
</organism>
<evidence type="ECO:0000313" key="2">
    <source>
        <dbReference type="EMBL" id="CAF1572410.1"/>
    </source>
</evidence>